<dbReference type="RefSeq" id="XP_067489381.1">
    <property type="nucleotide sequence ID" value="XM_067634897.1"/>
</dbReference>
<evidence type="ECO:0000259" key="2">
    <source>
        <dbReference type="PROSITE" id="PS51082"/>
    </source>
</evidence>
<reference evidence="3 4" key="1">
    <citation type="submission" date="2019-01" db="EMBL/GenBank/DDBJ databases">
        <title>Intercellular communication is required for trap formation in the nematode-trapping fungus Duddingtonia flagrans.</title>
        <authorList>
            <person name="Youssar L."/>
            <person name="Wernet V."/>
            <person name="Hensel N."/>
            <person name="Hildebrandt H.-G."/>
            <person name="Fischer R."/>
        </authorList>
    </citation>
    <scope>NUCLEOTIDE SEQUENCE [LARGE SCALE GENOMIC DNA]</scope>
    <source>
        <strain evidence="3 4">CBS H-5679</strain>
    </source>
</reference>
<dbReference type="Pfam" id="PF02205">
    <property type="entry name" value="WH2"/>
    <property type="match status" value="1"/>
</dbReference>
<feature type="compositionally biased region" description="Polar residues" evidence="1">
    <location>
        <begin position="393"/>
        <end position="402"/>
    </location>
</feature>
<comment type="caution">
    <text evidence="3">The sequence shown here is derived from an EMBL/GenBank/DDBJ whole genome shotgun (WGS) entry which is preliminary data.</text>
</comment>
<dbReference type="PRINTS" id="PR01217">
    <property type="entry name" value="PRICHEXTENSN"/>
</dbReference>
<evidence type="ECO:0000256" key="1">
    <source>
        <dbReference type="SAM" id="MobiDB-lite"/>
    </source>
</evidence>
<dbReference type="STRING" id="97331.A0A436ZXW7"/>
<name>A0A436ZXW7_ARTFL</name>
<dbReference type="AlphaFoldDB" id="A0A436ZXW7"/>
<evidence type="ECO:0000313" key="3">
    <source>
        <dbReference type="EMBL" id="RVD83837.1"/>
    </source>
</evidence>
<feature type="region of interest" description="Disordered" evidence="1">
    <location>
        <begin position="91"/>
        <end position="431"/>
    </location>
</feature>
<dbReference type="VEuPathDB" id="FungiDB:DFL_005611"/>
<evidence type="ECO:0000313" key="4">
    <source>
        <dbReference type="Proteomes" id="UP000283090"/>
    </source>
</evidence>
<feature type="compositionally biased region" description="Pro residues" evidence="1">
    <location>
        <begin position="303"/>
        <end position="339"/>
    </location>
</feature>
<protein>
    <recommendedName>
        <fullName evidence="2">WH2 domain-containing protein</fullName>
    </recommendedName>
</protein>
<accession>A0A436ZXW7</accession>
<feature type="compositionally biased region" description="Pro residues" evidence="1">
    <location>
        <begin position="233"/>
        <end position="265"/>
    </location>
</feature>
<feature type="compositionally biased region" description="Polar residues" evidence="1">
    <location>
        <begin position="419"/>
        <end position="430"/>
    </location>
</feature>
<feature type="compositionally biased region" description="Gly residues" evidence="1">
    <location>
        <begin position="146"/>
        <end position="156"/>
    </location>
</feature>
<feature type="compositionally biased region" description="Low complexity" evidence="1">
    <location>
        <begin position="344"/>
        <end position="360"/>
    </location>
</feature>
<sequence>MTANHRSQPTGTTLTWQKGDIYTLSFPAGCNTHHAGTTSTPTATWLWCSRLRWWSTSTSTSRWSSSSTFGGGAGRGALLGDISKGIKLKKAVTNDRSGPQVAGKTSSAAPSGGLGTAPAVPGRPALGVPPIPGGVGANRPRSSSDSGGGFGGGGSGAEAPPQLAGIFAGGIPKLRKNAGGIDTGANNSSPYLSDSETVQKPKAPVPPRQAPAKPTGGRPGLPFPSSAPAIPGRKPPALAPRPNFPGVLPPRPYSDAPQAPPPVPPTQRRLSSAPTVPPPPPPTGAAPPIPGASRLGPNRNAPSPTPPSFAAPTAPPPPPPPQPTRNAAPPPPSQMPVTPPHTQSNFAIAAAKAASNFAPPSNHPPTPQTPSAAPPAPPPAPPQSRIPSRRDVSNFTISSNINAAVGRGRSGIPSRPDSVASTHSIKSNGNGRLVVDDMRFRWKREEELPKPREWFGPPPGGWKYKSGRGSSVPFDLRLLDH</sequence>
<feature type="compositionally biased region" description="Polar residues" evidence="1">
    <location>
        <begin position="184"/>
        <end position="198"/>
    </location>
</feature>
<dbReference type="EMBL" id="SAEB01000007">
    <property type="protein sequence ID" value="RVD83837.1"/>
    <property type="molecule type" value="Genomic_DNA"/>
</dbReference>
<dbReference type="GeneID" id="93587922"/>
<proteinExistence type="predicted"/>
<keyword evidence="4" id="KW-1185">Reference proteome</keyword>
<feature type="compositionally biased region" description="Pro residues" evidence="1">
    <location>
        <begin position="275"/>
        <end position="290"/>
    </location>
</feature>
<organism evidence="3 4">
    <name type="scientific">Arthrobotrys flagrans</name>
    <name type="common">Nematode-trapping fungus</name>
    <name type="synonym">Trichothecium flagrans</name>
    <dbReference type="NCBI Taxonomy" id="97331"/>
    <lineage>
        <taxon>Eukaryota</taxon>
        <taxon>Fungi</taxon>
        <taxon>Dikarya</taxon>
        <taxon>Ascomycota</taxon>
        <taxon>Pezizomycotina</taxon>
        <taxon>Orbiliomycetes</taxon>
        <taxon>Orbiliales</taxon>
        <taxon>Orbiliaceae</taxon>
        <taxon>Arthrobotrys</taxon>
    </lineage>
</organism>
<dbReference type="Proteomes" id="UP000283090">
    <property type="component" value="Unassembled WGS sequence"/>
</dbReference>
<dbReference type="GO" id="GO:0003779">
    <property type="term" value="F:actin binding"/>
    <property type="evidence" value="ECO:0007669"/>
    <property type="project" value="InterPro"/>
</dbReference>
<feature type="compositionally biased region" description="Pro residues" evidence="1">
    <location>
        <begin position="361"/>
        <end position="384"/>
    </location>
</feature>
<gene>
    <name evidence="3" type="ORF">DFL_005611</name>
</gene>
<dbReference type="PROSITE" id="PS51082">
    <property type="entry name" value="WH2"/>
    <property type="match status" value="1"/>
</dbReference>
<dbReference type="OrthoDB" id="2430277at2759"/>
<feature type="domain" description="WH2" evidence="2">
    <location>
        <begin position="74"/>
        <end position="91"/>
    </location>
</feature>
<dbReference type="InterPro" id="IPR003124">
    <property type="entry name" value="WH2_dom"/>
</dbReference>